<sequence length="93" mass="10389">MKYGDSIASQCSHCHTPQSTPIKNIKAETNQLIISIGFIIGAVAFLSTFFFIGKYLALGKAVYFIYGGLTSLPFLLWRIEEKSVRSFNSTYVK</sequence>
<keyword evidence="1" id="KW-1133">Transmembrane helix</keyword>
<feature type="transmembrane region" description="Helical" evidence="1">
    <location>
        <begin position="58"/>
        <end position="77"/>
    </location>
</feature>
<dbReference type="Proteomes" id="UP000029221">
    <property type="component" value="Unassembled WGS sequence"/>
</dbReference>
<feature type="transmembrane region" description="Helical" evidence="1">
    <location>
        <begin position="32"/>
        <end position="52"/>
    </location>
</feature>
<reference evidence="2" key="1">
    <citation type="journal article" date="2014" name="Genome Announc.">
        <title>Draft Genome Sequences of Marine Flavobacterium Nonlabens Strains NR17, NR24, NR27, NR32, NR33, and Ara13.</title>
        <authorList>
            <person name="Nakanishi M."/>
            <person name="Meirelles P."/>
            <person name="Suzuki R."/>
            <person name="Takatani N."/>
            <person name="Mino S."/>
            <person name="Suda W."/>
            <person name="Oshima K."/>
            <person name="Hattori M."/>
            <person name="Ohkuma M."/>
            <person name="Hosokawa M."/>
            <person name="Miyashita K."/>
            <person name="Thompson F.L."/>
            <person name="Niwa A."/>
            <person name="Sawabe T."/>
            <person name="Sawabe T."/>
        </authorList>
    </citation>
    <scope>NUCLEOTIDE SEQUENCE [LARGE SCALE GENOMIC DNA]</scope>
    <source>
        <strain evidence="2">JCM 19294</strain>
    </source>
</reference>
<name>A0A090Q016_9FLAO</name>
<evidence type="ECO:0000256" key="1">
    <source>
        <dbReference type="SAM" id="Phobius"/>
    </source>
</evidence>
<dbReference type="STRING" id="319236.BST91_08260"/>
<proteinExistence type="predicted"/>
<keyword evidence="3" id="KW-1185">Reference proteome</keyword>
<keyword evidence="1" id="KW-0812">Transmembrane</keyword>
<gene>
    <name evidence="2" type="ORF">JCM19294_1903</name>
</gene>
<accession>A0A090Q016</accession>
<dbReference type="AlphaFoldDB" id="A0A090Q016"/>
<dbReference type="EMBL" id="BBML01000002">
    <property type="protein sequence ID" value="GAK96390.1"/>
    <property type="molecule type" value="Genomic_DNA"/>
</dbReference>
<evidence type="ECO:0000313" key="3">
    <source>
        <dbReference type="Proteomes" id="UP000029221"/>
    </source>
</evidence>
<evidence type="ECO:0000313" key="2">
    <source>
        <dbReference type="EMBL" id="GAK96390.1"/>
    </source>
</evidence>
<comment type="caution">
    <text evidence="2">The sequence shown here is derived from an EMBL/GenBank/DDBJ whole genome shotgun (WGS) entry which is preliminary data.</text>
</comment>
<organism evidence="2 3">
    <name type="scientific">Nonlabens tegetincola</name>
    <dbReference type="NCBI Taxonomy" id="323273"/>
    <lineage>
        <taxon>Bacteria</taxon>
        <taxon>Pseudomonadati</taxon>
        <taxon>Bacteroidota</taxon>
        <taxon>Flavobacteriia</taxon>
        <taxon>Flavobacteriales</taxon>
        <taxon>Flavobacteriaceae</taxon>
        <taxon>Nonlabens</taxon>
    </lineage>
</organism>
<keyword evidence="1" id="KW-0472">Membrane</keyword>
<protein>
    <submittedName>
        <fullName evidence="2">Uncharacterized protein</fullName>
    </submittedName>
</protein>